<feature type="domain" description="Calcineurin-like phosphoesterase" evidence="2">
    <location>
        <begin position="46"/>
        <end position="179"/>
    </location>
</feature>
<protein>
    <recommendedName>
        <fullName evidence="2">Calcineurin-like phosphoesterase domain-containing protein</fullName>
    </recommendedName>
</protein>
<accession>A0A0D3J2U9</accession>
<dbReference type="KEGG" id="ehx:EMIHUDRAFT_209831"/>
<dbReference type="Proteomes" id="UP000013827">
    <property type="component" value="Unassembled WGS sequence"/>
</dbReference>
<proteinExistence type="predicted"/>
<reference evidence="4" key="1">
    <citation type="journal article" date="2013" name="Nature">
        <title>Pan genome of the phytoplankton Emiliania underpins its global distribution.</title>
        <authorList>
            <person name="Read B.A."/>
            <person name="Kegel J."/>
            <person name="Klute M.J."/>
            <person name="Kuo A."/>
            <person name="Lefebvre S.C."/>
            <person name="Maumus F."/>
            <person name="Mayer C."/>
            <person name="Miller J."/>
            <person name="Monier A."/>
            <person name="Salamov A."/>
            <person name="Young J."/>
            <person name="Aguilar M."/>
            <person name="Claverie J.M."/>
            <person name="Frickenhaus S."/>
            <person name="Gonzalez K."/>
            <person name="Herman E.K."/>
            <person name="Lin Y.C."/>
            <person name="Napier J."/>
            <person name="Ogata H."/>
            <person name="Sarno A.F."/>
            <person name="Shmutz J."/>
            <person name="Schroeder D."/>
            <person name="de Vargas C."/>
            <person name="Verret F."/>
            <person name="von Dassow P."/>
            <person name="Valentin K."/>
            <person name="Van de Peer Y."/>
            <person name="Wheeler G."/>
            <person name="Dacks J.B."/>
            <person name="Delwiche C.F."/>
            <person name="Dyhrman S.T."/>
            <person name="Glockner G."/>
            <person name="John U."/>
            <person name="Richards T."/>
            <person name="Worden A.Z."/>
            <person name="Zhang X."/>
            <person name="Grigoriev I.V."/>
            <person name="Allen A.E."/>
            <person name="Bidle K."/>
            <person name="Borodovsky M."/>
            <person name="Bowler C."/>
            <person name="Brownlee C."/>
            <person name="Cock J.M."/>
            <person name="Elias M."/>
            <person name="Gladyshev V.N."/>
            <person name="Groth M."/>
            <person name="Guda C."/>
            <person name="Hadaegh A."/>
            <person name="Iglesias-Rodriguez M.D."/>
            <person name="Jenkins J."/>
            <person name="Jones B.M."/>
            <person name="Lawson T."/>
            <person name="Leese F."/>
            <person name="Lindquist E."/>
            <person name="Lobanov A."/>
            <person name="Lomsadze A."/>
            <person name="Malik S.B."/>
            <person name="Marsh M.E."/>
            <person name="Mackinder L."/>
            <person name="Mock T."/>
            <person name="Mueller-Roeber B."/>
            <person name="Pagarete A."/>
            <person name="Parker M."/>
            <person name="Probert I."/>
            <person name="Quesneville H."/>
            <person name="Raines C."/>
            <person name="Rensing S.A."/>
            <person name="Riano-Pachon D.M."/>
            <person name="Richier S."/>
            <person name="Rokitta S."/>
            <person name="Shiraiwa Y."/>
            <person name="Soanes D.M."/>
            <person name="van der Giezen M."/>
            <person name="Wahlund T.M."/>
            <person name="Williams B."/>
            <person name="Wilson W."/>
            <person name="Wolfe G."/>
            <person name="Wurch L.L."/>
        </authorList>
    </citation>
    <scope>NUCLEOTIDE SEQUENCE</scope>
</reference>
<dbReference type="PaxDb" id="2903-EOD17834"/>
<dbReference type="GeneID" id="17263863"/>
<dbReference type="InterPro" id="IPR029052">
    <property type="entry name" value="Metallo-depent_PP-like"/>
</dbReference>
<reference evidence="3" key="2">
    <citation type="submission" date="2024-10" db="UniProtKB">
        <authorList>
            <consortium name="EnsemblProtists"/>
        </authorList>
    </citation>
    <scope>IDENTIFICATION</scope>
</reference>
<evidence type="ECO:0000313" key="4">
    <source>
        <dbReference type="Proteomes" id="UP000013827"/>
    </source>
</evidence>
<dbReference type="InterPro" id="IPR024654">
    <property type="entry name" value="Calcineurin-like_PHP_lpxH"/>
</dbReference>
<dbReference type="InterPro" id="IPR052963">
    <property type="entry name" value="Pantetheine_PDE"/>
</dbReference>
<dbReference type="HOGENOM" id="CLU_1039873_0_0_1"/>
<evidence type="ECO:0000313" key="3">
    <source>
        <dbReference type="EnsemblProtists" id="EOD17834"/>
    </source>
</evidence>
<feature type="region of interest" description="Disordered" evidence="1">
    <location>
        <begin position="241"/>
        <end position="268"/>
    </location>
</feature>
<evidence type="ECO:0000259" key="2">
    <source>
        <dbReference type="Pfam" id="PF12850"/>
    </source>
</evidence>
<keyword evidence="4" id="KW-1185">Reference proteome</keyword>
<dbReference type="RefSeq" id="XP_005770263.1">
    <property type="nucleotide sequence ID" value="XM_005770206.1"/>
</dbReference>
<dbReference type="Pfam" id="PF12850">
    <property type="entry name" value="Metallophos_2"/>
    <property type="match status" value="1"/>
</dbReference>
<dbReference type="PANTHER" id="PTHR36492:SF2">
    <property type="entry name" value="[ACYL-CARRIER-PROTEIN] PHOSPHODIESTERASE PPTH"/>
    <property type="match status" value="1"/>
</dbReference>
<feature type="compositionally biased region" description="Basic and acidic residues" evidence="1">
    <location>
        <begin position="259"/>
        <end position="268"/>
    </location>
</feature>
<dbReference type="SUPFAM" id="SSF56300">
    <property type="entry name" value="Metallo-dependent phosphatases"/>
    <property type="match status" value="1"/>
</dbReference>
<dbReference type="STRING" id="2903.R1EAB6"/>
<sequence length="268" mass="29723">MSTSSSRKRGRSLHCQSASSADGLVERFAAWQRRHAWRHLSAVERVWAISDLHMEHEANFDFVSGLAGFERDALVVAGDVCTSLALLRSALKLLAERFRHVFYVVGNHELWHDAQSDGADSFDKLLAFSHFLPRAELHRTHPSRLGDRLGDVARLAPDVHVFGHTHFSIDVTLGGTRFLQHPLGNPTEREAERGGGEFPVCNHTTARAPLALVWCRAEGVVPGAPSDPSEFSSWLVRLGADWRPRPRGTGARRVPGTQSERKNIPTPP</sequence>
<dbReference type="PANTHER" id="PTHR36492">
    <property type="match status" value="1"/>
</dbReference>
<dbReference type="Gene3D" id="3.60.21.10">
    <property type="match status" value="1"/>
</dbReference>
<dbReference type="EnsemblProtists" id="EOD17834">
    <property type="protein sequence ID" value="EOD17834"/>
    <property type="gene ID" value="EMIHUDRAFT_209831"/>
</dbReference>
<dbReference type="AlphaFoldDB" id="A0A0D3J2U9"/>
<evidence type="ECO:0000256" key="1">
    <source>
        <dbReference type="SAM" id="MobiDB-lite"/>
    </source>
</evidence>
<organism evidence="3 4">
    <name type="scientific">Emiliania huxleyi (strain CCMP1516)</name>
    <dbReference type="NCBI Taxonomy" id="280463"/>
    <lineage>
        <taxon>Eukaryota</taxon>
        <taxon>Haptista</taxon>
        <taxon>Haptophyta</taxon>
        <taxon>Prymnesiophyceae</taxon>
        <taxon>Isochrysidales</taxon>
        <taxon>Noelaerhabdaceae</taxon>
        <taxon>Emiliania</taxon>
    </lineage>
</organism>
<name>A0A0D3J2U9_EMIH1</name>